<comment type="caution">
    <text evidence="1">The sequence shown here is derived from an EMBL/GenBank/DDBJ whole genome shotgun (WGS) entry which is preliminary data.</text>
</comment>
<dbReference type="Proteomes" id="UP001189429">
    <property type="component" value="Unassembled WGS sequence"/>
</dbReference>
<organism evidence="1 2">
    <name type="scientific">Prorocentrum cordatum</name>
    <dbReference type="NCBI Taxonomy" id="2364126"/>
    <lineage>
        <taxon>Eukaryota</taxon>
        <taxon>Sar</taxon>
        <taxon>Alveolata</taxon>
        <taxon>Dinophyceae</taxon>
        <taxon>Prorocentrales</taxon>
        <taxon>Prorocentraceae</taxon>
        <taxon>Prorocentrum</taxon>
    </lineage>
</organism>
<sequence>MWPASGGLQAAVPAGAIRPALRPGSVAQGALAAAAAAAQAAVFAAPAGKAPAGKALVRALTPGAQTAPPTRPLAECMEEAWAAAAAGDGKAPMKWKPLGGGTVAGNGKAWGAGAVAGPALLQKAEKELWKFTAHCADQSISEAQLLRELEALLQLRSHMMGMSGMEIAPPSPELLLHLVATALAEGGSHMTVADLLETPGLAGVKGAFGDLAGFLAKHGELFAVLDEPHGKTVTLIGEVPAAPVSAALAEPPAKRLKMIEAQAPAVPVAFDHEKAAQAVVKIVERVKEMCLEAAGGALILDQLGADETIRDLRKDCSKTKKMSQVLKENGFDLSEGPRSEECPQQCIWVKLK</sequence>
<accession>A0ABN9WNL9</accession>
<protein>
    <submittedName>
        <fullName evidence="1">Uncharacterized protein</fullName>
    </submittedName>
</protein>
<proteinExistence type="predicted"/>
<evidence type="ECO:0000313" key="2">
    <source>
        <dbReference type="Proteomes" id="UP001189429"/>
    </source>
</evidence>
<keyword evidence="2" id="KW-1185">Reference proteome</keyword>
<name>A0ABN9WNL9_9DINO</name>
<dbReference type="EMBL" id="CAUYUJ010018860">
    <property type="protein sequence ID" value="CAK0886854.1"/>
    <property type="molecule type" value="Genomic_DNA"/>
</dbReference>
<gene>
    <name evidence="1" type="ORF">PCOR1329_LOCUS68095</name>
</gene>
<reference evidence="1" key="1">
    <citation type="submission" date="2023-10" db="EMBL/GenBank/DDBJ databases">
        <authorList>
            <person name="Chen Y."/>
            <person name="Shah S."/>
            <person name="Dougan E. K."/>
            <person name="Thang M."/>
            <person name="Chan C."/>
        </authorList>
    </citation>
    <scope>NUCLEOTIDE SEQUENCE [LARGE SCALE GENOMIC DNA]</scope>
</reference>
<evidence type="ECO:0000313" key="1">
    <source>
        <dbReference type="EMBL" id="CAK0886854.1"/>
    </source>
</evidence>